<name>A0A9N9ZLW7_9HYPO</name>
<keyword evidence="2" id="KW-1185">Reference proteome</keyword>
<feature type="non-terminal residue" evidence="1">
    <location>
        <position position="552"/>
    </location>
</feature>
<gene>
    <name evidence="1" type="ORF">CSOL1703_00018300</name>
</gene>
<dbReference type="Proteomes" id="UP000775872">
    <property type="component" value="Unassembled WGS sequence"/>
</dbReference>
<organism evidence="1 2">
    <name type="scientific">Clonostachys solani</name>
    <dbReference type="NCBI Taxonomy" id="160281"/>
    <lineage>
        <taxon>Eukaryota</taxon>
        <taxon>Fungi</taxon>
        <taxon>Dikarya</taxon>
        <taxon>Ascomycota</taxon>
        <taxon>Pezizomycotina</taxon>
        <taxon>Sordariomycetes</taxon>
        <taxon>Hypocreomycetidae</taxon>
        <taxon>Hypocreales</taxon>
        <taxon>Bionectriaceae</taxon>
        <taxon>Clonostachys</taxon>
    </lineage>
</organism>
<proteinExistence type="predicted"/>
<reference evidence="2" key="1">
    <citation type="submission" date="2019-06" db="EMBL/GenBank/DDBJ databases">
        <authorList>
            <person name="Broberg M."/>
        </authorList>
    </citation>
    <scope>NUCLEOTIDE SEQUENCE [LARGE SCALE GENOMIC DNA]</scope>
</reference>
<comment type="caution">
    <text evidence="1">The sequence shown here is derived from an EMBL/GenBank/DDBJ whole genome shotgun (WGS) entry which is preliminary data.</text>
</comment>
<dbReference type="OrthoDB" id="3759773at2759"/>
<sequence length="552" mass="61859">MATPSLNLAAYGIVPEDWTYADSCTDLASVYEELRRIDRLDQVVSQYLPPSLGAERETEVRWTSAGSWQYFSLASEVIRRHAAECIGRQREALRSRAVFLSRGQTRDVRLTDLSVELLVLIISNFRCSVVLKDITGMSIARNFPESNRQAVQSLRLVSRLFNSLASPLLCPIIRLSLDQKSLDHVQNISSNPLLASGVRSIRIGLAYRPTVLARSFDRWLEHHNDGSSIIFMSSSLARAASAVERSQGFGDEAMEAYARNIRQHSSRARPDGLDKTLDEEQVSRYEELLRKCYEGYSRAYEVQAQLLSERSFIGAVARLAAQASHPILLELFDTFESELGGPIRGGTDDQTIFRSELIMSTYYTASPVHCSQEQYVEDDEQQHQAVGIISDLPIAIHQAGGVVNAFQLSYALLAHPLSAMADLPSRDWEGVNAAFQQLKVLNMPRIQVHRRQEPSSLSKTQKKTLDDYFSALLSSQHLEEVIIDGTPYTTGWADIPATTWSSLGRLLGGISWPQIKSFKLSGISMTQTQMEGLFQDWRVGAGSKWWMSCEQR</sequence>
<evidence type="ECO:0000313" key="2">
    <source>
        <dbReference type="Proteomes" id="UP000775872"/>
    </source>
</evidence>
<evidence type="ECO:0000313" key="1">
    <source>
        <dbReference type="EMBL" id="CAH0057841.1"/>
    </source>
</evidence>
<dbReference type="EMBL" id="CABFOC020000076">
    <property type="protein sequence ID" value="CAH0057841.1"/>
    <property type="molecule type" value="Genomic_DNA"/>
</dbReference>
<accession>A0A9N9ZLW7</accession>
<reference evidence="1 2" key="2">
    <citation type="submission" date="2021-10" db="EMBL/GenBank/DDBJ databases">
        <authorList>
            <person name="Piombo E."/>
        </authorList>
    </citation>
    <scope>NUCLEOTIDE SEQUENCE [LARGE SCALE GENOMIC DNA]</scope>
</reference>
<protein>
    <submittedName>
        <fullName evidence="1">Uncharacterized protein</fullName>
    </submittedName>
</protein>
<dbReference type="AlphaFoldDB" id="A0A9N9ZLW7"/>